<dbReference type="SUPFAM" id="SSF55781">
    <property type="entry name" value="GAF domain-like"/>
    <property type="match status" value="1"/>
</dbReference>
<dbReference type="RefSeq" id="WP_106277355.1">
    <property type="nucleotide sequence ID" value="NZ_PVTG01000007.1"/>
</dbReference>
<keyword evidence="4" id="KW-1185">Reference proteome</keyword>
<feature type="transmembrane region" description="Helical" evidence="2">
    <location>
        <begin position="180"/>
        <end position="201"/>
    </location>
</feature>
<gene>
    <name evidence="3" type="ORF">LY71_10770</name>
</gene>
<comment type="caution">
    <text evidence="3">The sequence shown here is derived from an EMBL/GenBank/DDBJ whole genome shotgun (WGS) entry which is preliminary data.</text>
</comment>
<organism evidence="3 4">
    <name type="scientific">Geodermatophilus tzadiensis</name>
    <dbReference type="NCBI Taxonomy" id="1137988"/>
    <lineage>
        <taxon>Bacteria</taxon>
        <taxon>Bacillati</taxon>
        <taxon>Actinomycetota</taxon>
        <taxon>Actinomycetes</taxon>
        <taxon>Geodermatophilales</taxon>
        <taxon>Geodermatophilaceae</taxon>
        <taxon>Geodermatophilus</taxon>
    </lineage>
</organism>
<sequence length="724" mass="75719">MRSAWAWLAFGVTLVCAVGQSVLLASFQPLTSVGSLVEGWPFIPVATVVGACLGALVVQRRPGHPVGWLLSTGQCLTAVGMVTTAYGARAAALGPDRPADLGHLSQWVGTLLSGTTGLQVTAALFLLVPDGRLVSRRWLPALFCCAAALVAHTAAVLTVAPVDLDAGGHPTSPTALTADLYLAANALTITALAAGAASLVVRLRRADGEVRRQLLWVALPAGGLASGLLLLWVWDVAVGTAEGSTLVVLLLPVFLAWAALPVCAGIAILRHRLFDIELVVSRAVVLAIATGFVSACYVTVVVLLGSLPDGRTDAVWPSLAATVVAALAFQPVRRRVLRAADRLTYGRRAAPYEALADLSARLTQSPTPEQLLAATAVAAGTSVSARRVTATLALTATPALRATWPAEPPSGHPPLVASDLAIRDGGEVLGHLTVHMPAGRDLREADRRLLSDLTDHAALAFRNAKLESELAASVATLDRRTRELTQSRLRLIQARDLERIRLERAITEDVLPQLTPLPERLEEAAAATAGGTPPDLEPLVDRVTEALEALRRISHGVFPVELGRSGLGPALRTLASRARRVATFHLDASVDGLRFAPEAEAAVYSCCREAVQASGTALEVWVSCHDAELRLDLDGLPARNGSPAPADPVESMVDRVEAVGGSVSVRSDAAGTSLRARIPAPPVEPAARQAEASAQDSASRSGPSAFFGTYAEAPQPRRSSSPTS</sequence>
<accession>A0A2T0TTZ4</accession>
<feature type="transmembrane region" description="Helical" evidence="2">
    <location>
        <begin position="139"/>
        <end position="160"/>
    </location>
</feature>
<dbReference type="Gene3D" id="3.30.450.40">
    <property type="match status" value="1"/>
</dbReference>
<feature type="transmembrane region" description="Helical" evidence="2">
    <location>
        <begin position="246"/>
        <end position="271"/>
    </location>
</feature>
<feature type="transmembrane region" description="Helical" evidence="2">
    <location>
        <begin position="107"/>
        <end position="127"/>
    </location>
</feature>
<feature type="transmembrane region" description="Helical" evidence="2">
    <location>
        <begin position="66"/>
        <end position="87"/>
    </location>
</feature>
<evidence type="ECO:0000313" key="4">
    <source>
        <dbReference type="Proteomes" id="UP000239210"/>
    </source>
</evidence>
<feature type="transmembrane region" description="Helical" evidence="2">
    <location>
        <begin position="41"/>
        <end position="59"/>
    </location>
</feature>
<dbReference type="OrthoDB" id="3766454at2"/>
<dbReference type="InterPro" id="IPR029016">
    <property type="entry name" value="GAF-like_dom_sf"/>
</dbReference>
<feature type="transmembrane region" description="Helical" evidence="2">
    <location>
        <begin position="213"/>
        <end position="234"/>
    </location>
</feature>
<proteinExistence type="predicted"/>
<evidence type="ECO:0000256" key="2">
    <source>
        <dbReference type="SAM" id="Phobius"/>
    </source>
</evidence>
<reference evidence="3 4" key="1">
    <citation type="submission" date="2018-03" db="EMBL/GenBank/DDBJ databases">
        <title>Genomic Encyclopedia of Archaeal and Bacterial Type Strains, Phase II (KMG-II): from individual species to whole genera.</title>
        <authorList>
            <person name="Goeker M."/>
        </authorList>
    </citation>
    <scope>NUCLEOTIDE SEQUENCE [LARGE SCALE GENOMIC DNA]</scope>
    <source>
        <strain evidence="3 4">DSM 45416</strain>
    </source>
</reference>
<evidence type="ECO:0000313" key="3">
    <source>
        <dbReference type="EMBL" id="PRY48988.1"/>
    </source>
</evidence>
<evidence type="ECO:0008006" key="5">
    <source>
        <dbReference type="Google" id="ProtNLM"/>
    </source>
</evidence>
<keyword evidence="2" id="KW-0472">Membrane</keyword>
<keyword evidence="2" id="KW-0812">Transmembrane</keyword>
<dbReference type="EMBL" id="PVTG01000007">
    <property type="protein sequence ID" value="PRY48988.1"/>
    <property type="molecule type" value="Genomic_DNA"/>
</dbReference>
<keyword evidence="2" id="KW-1133">Transmembrane helix</keyword>
<evidence type="ECO:0000256" key="1">
    <source>
        <dbReference type="SAM" id="MobiDB-lite"/>
    </source>
</evidence>
<protein>
    <recommendedName>
        <fullName evidence="5">Histidine kinase</fullName>
    </recommendedName>
</protein>
<feature type="region of interest" description="Disordered" evidence="1">
    <location>
        <begin position="670"/>
        <end position="724"/>
    </location>
</feature>
<name>A0A2T0TTZ4_9ACTN</name>
<dbReference type="Proteomes" id="UP000239210">
    <property type="component" value="Unassembled WGS sequence"/>
</dbReference>
<feature type="transmembrane region" description="Helical" evidence="2">
    <location>
        <begin position="283"/>
        <end position="308"/>
    </location>
</feature>
<feature type="compositionally biased region" description="Polar residues" evidence="1">
    <location>
        <begin position="692"/>
        <end position="702"/>
    </location>
</feature>
<dbReference type="AlphaFoldDB" id="A0A2T0TTZ4"/>